<evidence type="ECO:0000313" key="3">
    <source>
        <dbReference type="Proteomes" id="UP000256629"/>
    </source>
</evidence>
<name>A0A3D9HH56_9FLAO</name>
<evidence type="ECO:0000256" key="1">
    <source>
        <dbReference type="SAM" id="Phobius"/>
    </source>
</evidence>
<dbReference type="Proteomes" id="UP000256629">
    <property type="component" value="Unassembled WGS sequence"/>
</dbReference>
<gene>
    <name evidence="2" type="ORF">DFQ02_103123</name>
</gene>
<protein>
    <submittedName>
        <fullName evidence="2">Uncharacterized protein</fullName>
    </submittedName>
</protein>
<comment type="caution">
    <text evidence="2">The sequence shown here is derived from an EMBL/GenBank/DDBJ whole genome shotgun (WGS) entry which is preliminary data.</text>
</comment>
<organism evidence="2 3">
    <name type="scientific">Seonamhaeicola aphaedonensis</name>
    <dbReference type="NCBI Taxonomy" id="1461338"/>
    <lineage>
        <taxon>Bacteria</taxon>
        <taxon>Pseudomonadati</taxon>
        <taxon>Bacteroidota</taxon>
        <taxon>Flavobacteriia</taxon>
        <taxon>Flavobacteriales</taxon>
        <taxon>Flavobacteriaceae</taxon>
    </lineage>
</organism>
<keyword evidence="1" id="KW-1133">Transmembrane helix</keyword>
<dbReference type="EMBL" id="QRDX01000003">
    <property type="protein sequence ID" value="RED48793.1"/>
    <property type="molecule type" value="Genomic_DNA"/>
</dbReference>
<keyword evidence="1" id="KW-0472">Membrane</keyword>
<dbReference type="AlphaFoldDB" id="A0A3D9HH56"/>
<evidence type="ECO:0000313" key="2">
    <source>
        <dbReference type="EMBL" id="RED48793.1"/>
    </source>
</evidence>
<feature type="transmembrane region" description="Helical" evidence="1">
    <location>
        <begin position="155"/>
        <end position="173"/>
    </location>
</feature>
<keyword evidence="3" id="KW-1185">Reference proteome</keyword>
<accession>A0A3D9HH56</accession>
<keyword evidence="1" id="KW-0812">Transmembrane</keyword>
<proteinExistence type="predicted"/>
<dbReference type="RefSeq" id="WP_116040172.1">
    <property type="nucleotide sequence ID" value="NZ_QRDX01000003.1"/>
</dbReference>
<reference evidence="2 3" key="1">
    <citation type="submission" date="2018-07" db="EMBL/GenBank/DDBJ databases">
        <title>Genomic Encyclopedia of Type Strains, Phase III (KMG-III): the genomes of soil and plant-associated and newly described type strains.</title>
        <authorList>
            <person name="Whitman W."/>
        </authorList>
    </citation>
    <scope>NUCLEOTIDE SEQUENCE [LARGE SCALE GENOMIC DNA]</scope>
    <source>
        <strain evidence="2 3">CECT 8487</strain>
    </source>
</reference>
<sequence length="236" mass="28331">MSDSHIKFFQSLRGKKIETLNVLNRLLVHLTSFNNNSIRKIQIELDLYLNSEKEKEAKKYSIEDINKRVSYLKENNLPIPYLGIARTDDNPYDVEKLFFEFEFYSLERLYEVLYVFDNHLGTKNYPAFEEYFNHVTNKNEKLDHLRKHFAYRESYVSYAILILALIDLNILIIEPGQQKNLFRAWYDFIGKIHLKEEKFTSIYNHIDTTPDGKLTYYEKDKILFNTIKKKIKDIFD</sequence>